<keyword evidence="5" id="KW-0547">Nucleotide-binding</keyword>
<feature type="repeat" description="TPR" evidence="8">
    <location>
        <begin position="123"/>
        <end position="156"/>
    </location>
</feature>
<evidence type="ECO:0000256" key="2">
    <source>
        <dbReference type="ARBA" id="ARBA00012438"/>
    </source>
</evidence>
<keyword evidence="8" id="KW-0802">TPR repeat</keyword>
<dbReference type="Pfam" id="PF13424">
    <property type="entry name" value="TPR_12"/>
    <property type="match status" value="1"/>
</dbReference>
<evidence type="ECO:0000256" key="3">
    <source>
        <dbReference type="ARBA" id="ARBA00022553"/>
    </source>
</evidence>
<comment type="caution">
    <text evidence="11">The sequence shown here is derived from an EMBL/GenBank/DDBJ whole genome shotgun (WGS) entry which is preliminary data.</text>
</comment>
<dbReference type="InterPro" id="IPR003594">
    <property type="entry name" value="HATPase_dom"/>
</dbReference>
<dbReference type="Pfam" id="PF00515">
    <property type="entry name" value="TPR_1"/>
    <property type="match status" value="1"/>
</dbReference>
<dbReference type="GO" id="GO:0005524">
    <property type="term" value="F:ATP binding"/>
    <property type="evidence" value="ECO:0007669"/>
    <property type="project" value="UniProtKB-KW"/>
</dbReference>
<dbReference type="Gene3D" id="1.25.40.10">
    <property type="entry name" value="Tetratricopeptide repeat domain"/>
    <property type="match status" value="2"/>
</dbReference>
<dbReference type="InterPro" id="IPR019734">
    <property type="entry name" value="TPR_rpt"/>
</dbReference>
<evidence type="ECO:0000256" key="7">
    <source>
        <dbReference type="ARBA" id="ARBA00022840"/>
    </source>
</evidence>
<evidence type="ECO:0000256" key="9">
    <source>
        <dbReference type="SAM" id="Phobius"/>
    </source>
</evidence>
<sequence>MKIVTLFVCFIFGFLGFSQNGSALSEKESLLQAIESSNNTSEKVQGYADLAWEFITTQNDSALIYADKAFNLSKEKKYYLGQAIALETKGLYHEIVEGNYEKASTFYFEGISICEERKLPYSASIYHTLGVMFHTTDSYENALKYYTIAYNLAKENDDLELQKKCLINLGSVNSSLENFEKAKQYMLESLEIDVRKELDYSTYANLGNLLAKQENYAEAMPFIEKATEINPDNPDSEINLYFLLHAKAKAQDSTNMKGVLSRAEVALNKVGIRDKSLLLRSLADYYAFIGNYKKALEYRDAYVNVFEEIKEKQRDETVFELEVKYETEKNQRELDKKEAAQKLLFWILGSFLVLFVLLVFFFLKNRRKNLLLSKQKTLLEATVDEKNALLKETHHRVKNSFQIVSSLLYLQSENIVDKEAKLAMKEAQNRVRSMVLIHQKLYSKEQLVGISTEEYFTDLTKDIFESHQFEENALKYSLNVEPLVLDIETITPLGLILNELITNVLKHAFNPVSEKSEMQIQFKKSGETLQLQVEDNGVGMPSEIEETSFGIQLIKALAKKLKAKVDFSKGSLNGTLATIDIYRFNEL</sequence>
<keyword evidence="9" id="KW-0812">Transmembrane</keyword>
<organism evidence="11 12">
    <name type="scientific">Aequorivita soesokkakensis</name>
    <dbReference type="NCBI Taxonomy" id="1385699"/>
    <lineage>
        <taxon>Bacteria</taxon>
        <taxon>Pseudomonadati</taxon>
        <taxon>Bacteroidota</taxon>
        <taxon>Flavobacteriia</taxon>
        <taxon>Flavobacteriales</taxon>
        <taxon>Flavobacteriaceae</taxon>
        <taxon>Aequorivita</taxon>
    </lineage>
</organism>
<keyword evidence="7" id="KW-0067">ATP-binding</keyword>
<keyword evidence="3" id="KW-0597">Phosphoprotein</keyword>
<keyword evidence="9" id="KW-1133">Transmembrane helix</keyword>
<dbReference type="Gene3D" id="3.30.565.10">
    <property type="entry name" value="Histidine kinase-like ATPase, C-terminal domain"/>
    <property type="match status" value="1"/>
</dbReference>
<evidence type="ECO:0000313" key="11">
    <source>
        <dbReference type="EMBL" id="OAD91789.1"/>
    </source>
</evidence>
<name>A0A1A9LEI9_9FLAO</name>
<dbReference type="AlphaFoldDB" id="A0A1A9LEI9"/>
<keyword evidence="12" id="KW-1185">Reference proteome</keyword>
<dbReference type="PROSITE" id="PS50109">
    <property type="entry name" value="HIS_KIN"/>
    <property type="match status" value="1"/>
</dbReference>
<dbReference type="Pfam" id="PF02518">
    <property type="entry name" value="HATPase_c"/>
    <property type="match status" value="1"/>
</dbReference>
<dbReference type="Pfam" id="PF07568">
    <property type="entry name" value="HisKA_2"/>
    <property type="match status" value="1"/>
</dbReference>
<evidence type="ECO:0000256" key="6">
    <source>
        <dbReference type="ARBA" id="ARBA00022777"/>
    </source>
</evidence>
<dbReference type="PANTHER" id="PTHR41523:SF8">
    <property type="entry name" value="ETHYLENE RESPONSE SENSOR PROTEIN"/>
    <property type="match status" value="1"/>
</dbReference>
<dbReference type="Proteomes" id="UP000077552">
    <property type="component" value="Unassembled WGS sequence"/>
</dbReference>
<dbReference type="Gene3D" id="3.30.450.20">
    <property type="entry name" value="PAS domain"/>
    <property type="match status" value="1"/>
</dbReference>
<dbReference type="SUPFAM" id="SSF55874">
    <property type="entry name" value="ATPase domain of HSP90 chaperone/DNA topoisomerase II/histidine kinase"/>
    <property type="match status" value="1"/>
</dbReference>
<protein>
    <recommendedName>
        <fullName evidence="2">histidine kinase</fullName>
        <ecNumber evidence="2">2.7.13.3</ecNumber>
    </recommendedName>
</protein>
<dbReference type="InterPro" id="IPR036890">
    <property type="entry name" value="HATPase_C_sf"/>
</dbReference>
<reference evidence="11 12" key="1">
    <citation type="submission" date="2016-05" db="EMBL/GenBank/DDBJ databases">
        <title>Genome sequencing of Vitellibacter soesokkakensis RSSK-12.</title>
        <authorList>
            <person name="Thevarajoo S."/>
            <person name="Selvaratnam C."/>
            <person name="Goh K.M."/>
            <person name="Chan K.-G."/>
            <person name="Chong C.S."/>
        </authorList>
    </citation>
    <scope>NUCLEOTIDE SEQUENCE [LARGE SCALE GENOMIC DNA]</scope>
    <source>
        <strain evidence="11 12">RSSK-12</strain>
    </source>
</reference>
<dbReference type="SUPFAM" id="SSF48452">
    <property type="entry name" value="TPR-like"/>
    <property type="match status" value="1"/>
</dbReference>
<dbReference type="EC" id="2.7.13.3" evidence="2"/>
<feature type="repeat" description="TPR" evidence="8">
    <location>
        <begin position="200"/>
        <end position="233"/>
    </location>
</feature>
<feature type="domain" description="Histidine kinase" evidence="10">
    <location>
        <begin position="392"/>
        <end position="585"/>
    </location>
</feature>
<dbReference type="InterPro" id="IPR011495">
    <property type="entry name" value="Sig_transdc_His_kin_sub2_dim/P"/>
</dbReference>
<keyword evidence="4" id="KW-0808">Transferase</keyword>
<proteinExistence type="predicted"/>
<dbReference type="RefSeq" id="WP_068761422.1">
    <property type="nucleotide sequence ID" value="NZ_LXIE01000010.1"/>
</dbReference>
<evidence type="ECO:0000313" key="12">
    <source>
        <dbReference type="Proteomes" id="UP000077552"/>
    </source>
</evidence>
<dbReference type="STRING" id="1385699.A7A78_11080"/>
<dbReference type="SMART" id="SM00028">
    <property type="entry name" value="TPR"/>
    <property type="match status" value="4"/>
</dbReference>
<comment type="catalytic activity">
    <reaction evidence="1">
        <text>ATP + protein L-histidine = ADP + protein N-phospho-L-histidine.</text>
        <dbReference type="EC" id="2.7.13.3"/>
    </reaction>
</comment>
<dbReference type="PROSITE" id="PS50293">
    <property type="entry name" value="TPR_REGION"/>
    <property type="match status" value="1"/>
</dbReference>
<evidence type="ECO:0000256" key="1">
    <source>
        <dbReference type="ARBA" id="ARBA00000085"/>
    </source>
</evidence>
<dbReference type="InterPro" id="IPR005467">
    <property type="entry name" value="His_kinase_dom"/>
</dbReference>
<evidence type="ECO:0000256" key="5">
    <source>
        <dbReference type="ARBA" id="ARBA00022741"/>
    </source>
</evidence>
<evidence type="ECO:0000256" key="8">
    <source>
        <dbReference type="PROSITE-ProRule" id="PRU00339"/>
    </source>
</evidence>
<dbReference type="OrthoDB" id="9767435at2"/>
<dbReference type="InterPro" id="IPR011990">
    <property type="entry name" value="TPR-like_helical_dom_sf"/>
</dbReference>
<evidence type="ECO:0000259" key="10">
    <source>
        <dbReference type="PROSITE" id="PS50109"/>
    </source>
</evidence>
<gene>
    <name evidence="11" type="ORF">A7A78_11080</name>
</gene>
<keyword evidence="9" id="KW-0472">Membrane</keyword>
<dbReference type="PANTHER" id="PTHR41523">
    <property type="entry name" value="TWO-COMPONENT SYSTEM SENSOR PROTEIN"/>
    <property type="match status" value="1"/>
</dbReference>
<dbReference type="GO" id="GO:0004673">
    <property type="term" value="F:protein histidine kinase activity"/>
    <property type="evidence" value="ECO:0007669"/>
    <property type="project" value="UniProtKB-EC"/>
</dbReference>
<accession>A0A1A9LEI9</accession>
<evidence type="ECO:0000256" key="4">
    <source>
        <dbReference type="ARBA" id="ARBA00022679"/>
    </source>
</evidence>
<feature type="transmembrane region" description="Helical" evidence="9">
    <location>
        <begin position="343"/>
        <end position="363"/>
    </location>
</feature>
<dbReference type="PROSITE" id="PS50005">
    <property type="entry name" value="TPR"/>
    <property type="match status" value="2"/>
</dbReference>
<dbReference type="EMBL" id="LXIE01000010">
    <property type="protein sequence ID" value="OAD91789.1"/>
    <property type="molecule type" value="Genomic_DNA"/>
</dbReference>
<keyword evidence="6" id="KW-0418">Kinase</keyword>